<evidence type="ECO:0000313" key="3">
    <source>
        <dbReference type="EMBL" id="KAG6377180.1"/>
    </source>
</evidence>
<dbReference type="SUPFAM" id="SSF49899">
    <property type="entry name" value="Concanavalin A-like lectins/glucanases"/>
    <property type="match status" value="1"/>
</dbReference>
<feature type="chain" id="PRO_5034068618" evidence="1">
    <location>
        <begin position="22"/>
        <end position="317"/>
    </location>
</feature>
<organism evidence="3 4">
    <name type="scientific">Boletus reticuloceps</name>
    <dbReference type="NCBI Taxonomy" id="495285"/>
    <lineage>
        <taxon>Eukaryota</taxon>
        <taxon>Fungi</taxon>
        <taxon>Dikarya</taxon>
        <taxon>Basidiomycota</taxon>
        <taxon>Agaricomycotina</taxon>
        <taxon>Agaricomycetes</taxon>
        <taxon>Agaricomycetidae</taxon>
        <taxon>Boletales</taxon>
        <taxon>Boletineae</taxon>
        <taxon>Boletaceae</taxon>
        <taxon>Boletoideae</taxon>
        <taxon>Boletus</taxon>
    </lineage>
</organism>
<gene>
    <name evidence="3" type="ORF">JVT61DRAFT_1232</name>
</gene>
<dbReference type="GO" id="GO:0004553">
    <property type="term" value="F:hydrolase activity, hydrolyzing O-glycosyl compounds"/>
    <property type="evidence" value="ECO:0007669"/>
    <property type="project" value="InterPro"/>
</dbReference>
<evidence type="ECO:0000259" key="2">
    <source>
        <dbReference type="PROSITE" id="PS51762"/>
    </source>
</evidence>
<dbReference type="PROSITE" id="PS51762">
    <property type="entry name" value="GH16_2"/>
    <property type="match status" value="1"/>
</dbReference>
<dbReference type="PANTHER" id="PTHR10963:SF24">
    <property type="entry name" value="GLYCOSIDASE C21B10.07-RELATED"/>
    <property type="match status" value="1"/>
</dbReference>
<sequence length="317" mass="35388">MKSFNHYIAALLLWMISRVLAGQTYSKSLDITGAGFYNEFFFETPRDPTHGRVEYVDQQTAQQHNLTYASNGTFILRADYTTYLTPSDPGRKSVRIKSHKQFSTYVAIFDIRHMPVGCGTWPAVWTLGNDWPNQGEIDILEGVNSVSPNIASLHTGSNCHMPPARNMTGQSMGQDCAAYETGNDGCGVQFVDHASFGDLFNTAQGGWYAVERTTSDIKVYFWSRNDSSVPHQVGWSYDIIEPDTWGQPVAAWSNEKCDFANHFGPHSIMVNIAFCGDWAGAVYSQSGCPDTCENFVDTNPGSFYHAYFDFSGIRIYT</sequence>
<dbReference type="EMBL" id="JAGFBS010000010">
    <property type="protein sequence ID" value="KAG6377180.1"/>
    <property type="molecule type" value="Genomic_DNA"/>
</dbReference>
<dbReference type="InterPro" id="IPR013320">
    <property type="entry name" value="ConA-like_dom_sf"/>
</dbReference>
<evidence type="ECO:0000256" key="1">
    <source>
        <dbReference type="SAM" id="SignalP"/>
    </source>
</evidence>
<dbReference type="InterPro" id="IPR000757">
    <property type="entry name" value="Beta-glucanase-like"/>
</dbReference>
<protein>
    <submittedName>
        <fullName evidence="3">Endo-beta-glucanase</fullName>
    </submittedName>
</protein>
<feature type="signal peptide" evidence="1">
    <location>
        <begin position="1"/>
        <end position="21"/>
    </location>
</feature>
<proteinExistence type="predicted"/>
<dbReference type="CDD" id="cd02181">
    <property type="entry name" value="GH16_fungal_Lam16A_glucanase"/>
    <property type="match status" value="1"/>
</dbReference>
<reference evidence="3" key="1">
    <citation type="submission" date="2021-03" db="EMBL/GenBank/DDBJ databases">
        <title>Evolutionary innovations through gain and loss of genes in the ectomycorrhizal Boletales.</title>
        <authorList>
            <person name="Wu G."/>
            <person name="Miyauchi S."/>
            <person name="Morin E."/>
            <person name="Yang Z.-L."/>
            <person name="Xu J."/>
            <person name="Martin F.M."/>
        </authorList>
    </citation>
    <scope>NUCLEOTIDE SEQUENCE</scope>
    <source>
        <strain evidence="3">BR01</strain>
    </source>
</reference>
<dbReference type="PANTHER" id="PTHR10963">
    <property type="entry name" value="GLYCOSYL HYDROLASE-RELATED"/>
    <property type="match status" value="1"/>
</dbReference>
<evidence type="ECO:0000313" key="4">
    <source>
        <dbReference type="Proteomes" id="UP000683000"/>
    </source>
</evidence>
<dbReference type="Gene3D" id="2.60.120.200">
    <property type="match status" value="1"/>
</dbReference>
<dbReference type="AlphaFoldDB" id="A0A8I3ACC7"/>
<comment type="caution">
    <text evidence="3">The sequence shown here is derived from an EMBL/GenBank/DDBJ whole genome shotgun (WGS) entry which is preliminary data.</text>
</comment>
<keyword evidence="1" id="KW-0732">Signal</keyword>
<keyword evidence="4" id="KW-1185">Reference proteome</keyword>
<dbReference type="OrthoDB" id="192832at2759"/>
<dbReference type="GO" id="GO:0009251">
    <property type="term" value="P:glucan catabolic process"/>
    <property type="evidence" value="ECO:0007669"/>
    <property type="project" value="TreeGrafter"/>
</dbReference>
<dbReference type="Pfam" id="PF26113">
    <property type="entry name" value="GH16_XgeA"/>
    <property type="match status" value="1"/>
</dbReference>
<feature type="domain" description="GH16" evidence="2">
    <location>
        <begin position="18"/>
        <end position="287"/>
    </location>
</feature>
<name>A0A8I3ACC7_9AGAM</name>
<dbReference type="InterPro" id="IPR050546">
    <property type="entry name" value="Glycosyl_Hydrlase_16"/>
</dbReference>
<dbReference type="Proteomes" id="UP000683000">
    <property type="component" value="Unassembled WGS sequence"/>
</dbReference>
<accession>A0A8I3ACC7</accession>